<name>A0A803Y7J1_MELGA</name>
<evidence type="ECO:0000256" key="6">
    <source>
        <dbReference type="ARBA" id="ARBA00022833"/>
    </source>
</evidence>
<feature type="transmembrane region" description="Helical" evidence="11">
    <location>
        <begin position="163"/>
        <end position="181"/>
    </location>
</feature>
<proteinExistence type="inferred from homology"/>
<dbReference type="InParanoid" id="A0A803Y7J1"/>
<reference evidence="12" key="3">
    <citation type="submission" date="2025-09" db="UniProtKB">
        <authorList>
            <consortium name="Ensembl"/>
        </authorList>
    </citation>
    <scope>IDENTIFICATION</scope>
</reference>
<dbReference type="GO" id="GO:0030672">
    <property type="term" value="C:synaptic vesicle membrane"/>
    <property type="evidence" value="ECO:0007669"/>
    <property type="project" value="UniProtKB-SubCell"/>
</dbReference>
<reference evidence="12 13" key="1">
    <citation type="journal article" date="2010" name="PLoS Biol.">
        <title>Multi-platform next-generation sequencing of the domestic turkey (Meleagris gallopavo): genome assembly and analysis.</title>
        <authorList>
            <person name="Dalloul R.A."/>
            <person name="Long J.A."/>
            <person name="Zimin A.V."/>
            <person name="Aslam L."/>
            <person name="Beal K."/>
            <person name="Blomberg L.A."/>
            <person name="Bouffard P."/>
            <person name="Burt D.W."/>
            <person name="Crasta O."/>
            <person name="Crooijmans R.P."/>
            <person name="Cooper K."/>
            <person name="Coulombe R.A."/>
            <person name="De S."/>
            <person name="Delany M.E."/>
            <person name="Dodgson J.B."/>
            <person name="Dong J.J."/>
            <person name="Evans C."/>
            <person name="Frederickson K.M."/>
            <person name="Flicek P."/>
            <person name="Florea L."/>
            <person name="Folkerts O."/>
            <person name="Groenen M.A."/>
            <person name="Harkins T.T."/>
            <person name="Herrero J."/>
            <person name="Hoffmann S."/>
            <person name="Megens H.J."/>
            <person name="Jiang A."/>
            <person name="de Jong P."/>
            <person name="Kaiser P."/>
            <person name="Kim H."/>
            <person name="Kim K.W."/>
            <person name="Kim S."/>
            <person name="Langenberger D."/>
            <person name="Lee M.K."/>
            <person name="Lee T."/>
            <person name="Mane S."/>
            <person name="Marcais G."/>
            <person name="Marz M."/>
            <person name="McElroy A.P."/>
            <person name="Modise T."/>
            <person name="Nefedov M."/>
            <person name="Notredame C."/>
            <person name="Paton I.R."/>
            <person name="Payne W.S."/>
            <person name="Pertea G."/>
            <person name="Prickett D."/>
            <person name="Puiu D."/>
            <person name="Qioa D."/>
            <person name="Raineri E."/>
            <person name="Ruffier M."/>
            <person name="Salzberg S.L."/>
            <person name="Schatz M.C."/>
            <person name="Scheuring C."/>
            <person name="Schmidt C.J."/>
            <person name="Schroeder S."/>
            <person name="Searle S.M."/>
            <person name="Smith E.J."/>
            <person name="Smith J."/>
            <person name="Sonstegard T.S."/>
            <person name="Stadler P.F."/>
            <person name="Tafer H."/>
            <person name="Tu Z.J."/>
            <person name="Van Tassell C.P."/>
            <person name="Vilella A.J."/>
            <person name="Williams K.P."/>
            <person name="Yorke J.A."/>
            <person name="Zhang L."/>
            <person name="Zhang H.B."/>
            <person name="Zhang X."/>
            <person name="Zhang Y."/>
            <person name="Reed K.M."/>
        </authorList>
    </citation>
    <scope>NUCLEOTIDE SEQUENCE [LARGE SCALE GENOMIC DNA]</scope>
</reference>
<dbReference type="Ensembl" id="ENSMGAT00000027676.1">
    <property type="protein sequence ID" value="ENSMGAP00000027738.1"/>
    <property type="gene ID" value="ENSMGAG00000022328.1"/>
</dbReference>
<dbReference type="InterPro" id="IPR027469">
    <property type="entry name" value="Cation_efflux_TMD_sf"/>
</dbReference>
<comment type="subcellular location">
    <subcellularLocation>
        <location evidence="2">Cytoplasmic vesicle</location>
        <location evidence="2">Secretory vesicle</location>
        <location evidence="2">Synaptic vesicle membrane</location>
        <topology evidence="2">Multi-pass membrane protein</topology>
    </subcellularLocation>
    <subcellularLocation>
        <location evidence="1">Early endosome membrane</location>
    </subcellularLocation>
</comment>
<reference evidence="12" key="2">
    <citation type="submission" date="2025-08" db="UniProtKB">
        <authorList>
            <consortium name="Ensembl"/>
        </authorList>
    </citation>
    <scope>IDENTIFICATION</scope>
</reference>
<dbReference type="Proteomes" id="UP000001645">
    <property type="component" value="Chromosome 7"/>
</dbReference>
<dbReference type="GO" id="GO:0008270">
    <property type="term" value="F:zinc ion binding"/>
    <property type="evidence" value="ECO:0007669"/>
    <property type="project" value="TreeGrafter"/>
</dbReference>
<keyword evidence="13" id="KW-1185">Reference proteome</keyword>
<keyword evidence="4 11" id="KW-0812">Transmembrane</keyword>
<keyword evidence="7 11" id="KW-1133">Transmembrane helix</keyword>
<evidence type="ECO:0000313" key="13">
    <source>
        <dbReference type="Proteomes" id="UP000001645"/>
    </source>
</evidence>
<feature type="transmembrane region" description="Helical" evidence="11">
    <location>
        <begin position="89"/>
        <end position="116"/>
    </location>
</feature>
<keyword evidence="9 11" id="KW-0472">Membrane</keyword>
<dbReference type="PANTHER" id="PTHR31937">
    <property type="entry name" value="TRANSMEMBRANE PROTEIN 163"/>
    <property type="match status" value="1"/>
</dbReference>
<evidence type="ECO:0000256" key="9">
    <source>
        <dbReference type="ARBA" id="ARBA00023136"/>
    </source>
</evidence>
<evidence type="ECO:0000256" key="2">
    <source>
        <dbReference type="ARBA" id="ARBA00004644"/>
    </source>
</evidence>
<evidence type="ECO:0000256" key="3">
    <source>
        <dbReference type="ARBA" id="ARBA00008731"/>
    </source>
</evidence>
<evidence type="ECO:0000256" key="7">
    <source>
        <dbReference type="ARBA" id="ARBA00022989"/>
    </source>
</evidence>
<keyword evidence="10" id="KW-0968">Cytoplasmic vesicle</keyword>
<protein>
    <submittedName>
        <fullName evidence="12">Uncharacterized protein</fullName>
    </submittedName>
</protein>
<evidence type="ECO:0000256" key="10">
    <source>
        <dbReference type="ARBA" id="ARBA00023329"/>
    </source>
</evidence>
<feature type="transmembrane region" description="Helical" evidence="11">
    <location>
        <begin position="128"/>
        <end position="151"/>
    </location>
</feature>
<evidence type="ECO:0000256" key="8">
    <source>
        <dbReference type="ARBA" id="ARBA00023018"/>
    </source>
</evidence>
<dbReference type="PANTHER" id="PTHR31937:SF2">
    <property type="entry name" value="TRANSMEMBRANE PROTEIN 163"/>
    <property type="match status" value="1"/>
</dbReference>
<organism evidence="12 13">
    <name type="scientific">Meleagris gallopavo</name>
    <name type="common">Wild turkey</name>
    <dbReference type="NCBI Taxonomy" id="9103"/>
    <lineage>
        <taxon>Eukaryota</taxon>
        <taxon>Metazoa</taxon>
        <taxon>Chordata</taxon>
        <taxon>Craniata</taxon>
        <taxon>Vertebrata</taxon>
        <taxon>Euteleostomi</taxon>
        <taxon>Archelosauria</taxon>
        <taxon>Archosauria</taxon>
        <taxon>Dinosauria</taxon>
        <taxon>Saurischia</taxon>
        <taxon>Theropoda</taxon>
        <taxon>Coelurosauria</taxon>
        <taxon>Aves</taxon>
        <taxon>Neognathae</taxon>
        <taxon>Galloanserae</taxon>
        <taxon>Galliformes</taxon>
        <taxon>Phasianidae</taxon>
        <taxon>Meleagridinae</taxon>
        <taxon>Meleagris</taxon>
    </lineage>
</organism>
<keyword evidence="5" id="KW-0967">Endosome</keyword>
<dbReference type="GeneTree" id="ENSGT00390000001170"/>
<evidence type="ECO:0000313" key="12">
    <source>
        <dbReference type="Ensembl" id="ENSMGAP00000027738.1"/>
    </source>
</evidence>
<accession>A0A803Y7J1</accession>
<keyword evidence="6" id="KW-0862">Zinc</keyword>
<keyword evidence="8" id="KW-0770">Synapse</keyword>
<sequence>MFFALKQNFLLKKIHEFSGKRNIWQTFSNIFLLESLHMNHICIFYLVVPRYQFFFFLTPPQIISEVYHCAIIHGKINLMNVNPTFIKMIYLKLLCACAFDATLDVLSSAIVLWRYSNAAAVHSAHREYIACVILGVIFLLSSICIVIKAIHDLAKKVLPEVQLSPGALISALLCPILLASFQQRLLTSLSSIQPDQLLTGRAI</sequence>
<dbReference type="SUPFAM" id="SSF161111">
    <property type="entry name" value="Cation efflux protein transmembrane domain-like"/>
    <property type="match status" value="1"/>
</dbReference>
<evidence type="ECO:0000256" key="11">
    <source>
        <dbReference type="SAM" id="Phobius"/>
    </source>
</evidence>
<dbReference type="GO" id="GO:0031901">
    <property type="term" value="C:early endosome membrane"/>
    <property type="evidence" value="ECO:0007669"/>
    <property type="project" value="UniProtKB-SubCell"/>
</dbReference>
<evidence type="ECO:0000256" key="4">
    <source>
        <dbReference type="ARBA" id="ARBA00022692"/>
    </source>
</evidence>
<dbReference type="AlphaFoldDB" id="A0A803Y7J1"/>
<dbReference type="InterPro" id="IPR026765">
    <property type="entry name" value="Tmem163"/>
</dbReference>
<comment type="similarity">
    <text evidence="3">Belongs to the TMEM163 family.</text>
</comment>
<evidence type="ECO:0000256" key="1">
    <source>
        <dbReference type="ARBA" id="ARBA00004146"/>
    </source>
</evidence>
<evidence type="ECO:0000256" key="5">
    <source>
        <dbReference type="ARBA" id="ARBA00022753"/>
    </source>
</evidence>